<proteinExistence type="predicted"/>
<dbReference type="Proteomes" id="UP000231293">
    <property type="component" value="Unassembled WGS sequence"/>
</dbReference>
<accession>A0A2N9WVD4</accession>
<evidence type="ECO:0000256" key="1">
    <source>
        <dbReference type="SAM" id="Phobius"/>
    </source>
</evidence>
<keyword evidence="1" id="KW-1133">Transmembrane helix</keyword>
<dbReference type="EMBL" id="MDVB01000048">
    <property type="protein sequence ID" value="PIT16919.1"/>
    <property type="molecule type" value="Genomic_DNA"/>
</dbReference>
<evidence type="ECO:0000313" key="2">
    <source>
        <dbReference type="EMBL" id="PIT16919.1"/>
    </source>
</evidence>
<dbReference type="RefSeq" id="WP_100113321.1">
    <property type="nucleotide sequence ID" value="NZ_MDVB01000048.1"/>
</dbReference>
<comment type="caution">
    <text evidence="2">The sequence shown here is derived from an EMBL/GenBank/DDBJ whole genome shotgun (WGS) entry which is preliminary data.</text>
</comment>
<protein>
    <submittedName>
        <fullName evidence="2">Uncharacterized protein</fullName>
    </submittedName>
</protein>
<sequence length="145" mass="16654">MDSNIQNVIDDIYTVTKHRLEPSDPLVKVLHSSLFIPNIYKYSLKDVLKKLKMHCPAYAQLNDEQLSMLSDILHMQIKRYNSNNSVLKKFPFLEVFFEIYLVGSLFATIWLVSFFRNSLALLPLLLASSVSLLAILLLSDDFNAD</sequence>
<feature type="transmembrane region" description="Helical" evidence="1">
    <location>
        <begin position="90"/>
        <end position="112"/>
    </location>
</feature>
<reference evidence="2 3" key="1">
    <citation type="journal article" date="2017" name="MBio">
        <title>Type VI secretion-mediated competition in the bee gut microbiome.</title>
        <authorList>
            <person name="Steele M.I."/>
            <person name="Kwong W.K."/>
            <person name="Powell J.E."/>
            <person name="Whiteley M."/>
            <person name="Moran N.A."/>
        </authorList>
    </citation>
    <scope>NUCLEOTIDE SEQUENCE [LARGE SCALE GENOMIC DNA]</scope>
    <source>
        <strain evidence="2 3">App2-2</strain>
    </source>
</reference>
<keyword evidence="1" id="KW-0472">Membrane</keyword>
<dbReference type="AlphaFoldDB" id="A0A2N9WVD4"/>
<evidence type="ECO:0000313" key="3">
    <source>
        <dbReference type="Proteomes" id="UP000231293"/>
    </source>
</evidence>
<gene>
    <name evidence="2" type="ORF">BGI32_03675</name>
</gene>
<keyword evidence="1" id="KW-0812">Transmembrane</keyword>
<feature type="transmembrane region" description="Helical" evidence="1">
    <location>
        <begin position="119"/>
        <end position="139"/>
    </location>
</feature>
<name>A0A2N9WVD4_9NEIS</name>
<organism evidence="2 3">
    <name type="scientific">Snodgrassella alvi</name>
    <dbReference type="NCBI Taxonomy" id="1196083"/>
    <lineage>
        <taxon>Bacteria</taxon>
        <taxon>Pseudomonadati</taxon>
        <taxon>Pseudomonadota</taxon>
        <taxon>Betaproteobacteria</taxon>
        <taxon>Neisseriales</taxon>
        <taxon>Neisseriaceae</taxon>
        <taxon>Snodgrassella</taxon>
    </lineage>
</organism>